<keyword evidence="3" id="KW-1185">Reference proteome</keyword>
<keyword evidence="1" id="KW-0812">Transmembrane</keyword>
<evidence type="ECO:0000313" key="3">
    <source>
        <dbReference type="Proteomes" id="UP000294530"/>
    </source>
</evidence>
<dbReference type="RefSeq" id="XP_067819987.1">
    <property type="nucleotide sequence ID" value="XM_067964369.1"/>
</dbReference>
<dbReference type="Proteomes" id="UP000294530">
    <property type="component" value="Unassembled WGS sequence"/>
</dbReference>
<dbReference type="GeneID" id="94350040"/>
<dbReference type="AlphaFoldDB" id="A0A976FPD5"/>
<protein>
    <submittedName>
        <fullName evidence="2">Uncharacterized protein</fullName>
    </submittedName>
</protein>
<dbReference type="OrthoDB" id="115278at2759"/>
<comment type="caution">
    <text evidence="2">The sequence shown here is derived from an EMBL/GenBank/DDBJ whole genome shotgun (WGS) entry which is preliminary data.</text>
</comment>
<keyword evidence="1" id="KW-0472">Membrane</keyword>
<sequence>MSMRLSSSHIPPSRLANSNESLAFTLDHLENPIAIAGQVIELSASDELESGRWFSQQVQTEPIPWPGRTRSALYRYSPLIPPVALLLTMIWLLVQHSANDTRTLILPISAVLQWRVCLRESSVSSRYAHVTFSSCVCCTKDDHKVTKTATKRKLFSGSSDESVFSVSTWCLSDPINATTYEDNTDLRTLHCCGNVTNLVSSSSSLENDIFNDIFARLNFQTYVNQIDEVNGSKFWNISLASALGDTEEMSIAAFQPDSRNPNASLVTSHLILLITIVTRLNDSKFGTLFQTSGEFQQNIINEIVESGNVVTLLKVYWSVFADLWCNSSVSLSTVSLLDTHKEVTASISMNTKLLLTLFSFHDVDLTDLLANGTIRARVYVHNNSDVSYTDSTLAIFTPSLILYNCSRLLVLDLEDKKNKASIALNCSTGALNSANNSQSLDTSSGSNVDELNRRILAPQRRDEIALIVILSMIGTVLFASAITLICYYRRKHQHASEEERSQCMYQDNELENMHSIYLHSSSSPSNEERG</sequence>
<proteinExistence type="predicted"/>
<accession>A0A976FPD5</accession>
<reference evidence="2 3" key="1">
    <citation type="journal article" date="2021" name="Genome Biol.">
        <title>AFLAP: assembly-free linkage analysis pipeline using k-mers from genome sequencing data.</title>
        <authorList>
            <person name="Fletcher K."/>
            <person name="Zhang L."/>
            <person name="Gil J."/>
            <person name="Han R."/>
            <person name="Cavanaugh K."/>
            <person name="Michelmore R."/>
        </authorList>
    </citation>
    <scope>NUCLEOTIDE SEQUENCE [LARGE SCALE GENOMIC DNA]</scope>
    <source>
        <strain evidence="2 3">SF5</strain>
    </source>
</reference>
<name>A0A976FPD5_BRELC</name>
<organism evidence="2 3">
    <name type="scientific">Bremia lactucae</name>
    <name type="common">Lettuce downy mildew</name>
    <dbReference type="NCBI Taxonomy" id="4779"/>
    <lineage>
        <taxon>Eukaryota</taxon>
        <taxon>Sar</taxon>
        <taxon>Stramenopiles</taxon>
        <taxon>Oomycota</taxon>
        <taxon>Peronosporomycetes</taxon>
        <taxon>Peronosporales</taxon>
        <taxon>Peronosporaceae</taxon>
        <taxon>Bremia</taxon>
    </lineage>
</organism>
<gene>
    <name evidence="2" type="ORF">CCR75_006299</name>
</gene>
<evidence type="ECO:0000256" key="1">
    <source>
        <dbReference type="SAM" id="Phobius"/>
    </source>
</evidence>
<keyword evidence="1" id="KW-1133">Transmembrane helix</keyword>
<feature type="transmembrane region" description="Helical" evidence="1">
    <location>
        <begin position="464"/>
        <end position="488"/>
    </location>
</feature>
<dbReference type="KEGG" id="blac:94350040"/>
<dbReference type="EMBL" id="SHOA02000014">
    <property type="protein sequence ID" value="TDH70488.1"/>
    <property type="molecule type" value="Genomic_DNA"/>
</dbReference>
<evidence type="ECO:0000313" key="2">
    <source>
        <dbReference type="EMBL" id="TDH70488.1"/>
    </source>
</evidence>